<sequence>MVATVRLMEDMTQAMEDMIPAMEDMVVGMEDMGMEVLTHLGSIEGNILHREKGAIAIYRNSDRQRGVNRIAEHVRSGTGTARWYGVPWADGATVGNGGFYAQPGKKVPHYGYH</sequence>
<evidence type="ECO:0000313" key="2">
    <source>
        <dbReference type="EnsemblMetazoa" id="CapteP197295"/>
    </source>
</evidence>
<gene>
    <name evidence="1" type="ORF">CAPTEDRAFT_197295</name>
</gene>
<dbReference type="AlphaFoldDB" id="R7TNZ2"/>
<evidence type="ECO:0000313" key="3">
    <source>
        <dbReference type="Proteomes" id="UP000014760"/>
    </source>
</evidence>
<dbReference type="EMBL" id="AMQN01011855">
    <property type="status" value="NOT_ANNOTATED_CDS"/>
    <property type="molecule type" value="Genomic_DNA"/>
</dbReference>
<dbReference type="EMBL" id="KB309148">
    <property type="protein sequence ID" value="ELT95344.1"/>
    <property type="molecule type" value="Genomic_DNA"/>
</dbReference>
<keyword evidence="3" id="KW-1185">Reference proteome</keyword>
<dbReference type="HOGENOM" id="CLU_2135865_0_0_1"/>
<reference evidence="2" key="3">
    <citation type="submission" date="2015-06" db="UniProtKB">
        <authorList>
            <consortium name="EnsemblMetazoa"/>
        </authorList>
    </citation>
    <scope>IDENTIFICATION</scope>
</reference>
<proteinExistence type="predicted"/>
<protein>
    <submittedName>
        <fullName evidence="1 2">Uncharacterized protein</fullName>
    </submittedName>
</protein>
<accession>R7TNZ2</accession>
<organism evidence="1">
    <name type="scientific">Capitella teleta</name>
    <name type="common">Polychaete worm</name>
    <dbReference type="NCBI Taxonomy" id="283909"/>
    <lineage>
        <taxon>Eukaryota</taxon>
        <taxon>Metazoa</taxon>
        <taxon>Spiralia</taxon>
        <taxon>Lophotrochozoa</taxon>
        <taxon>Annelida</taxon>
        <taxon>Polychaeta</taxon>
        <taxon>Sedentaria</taxon>
        <taxon>Scolecida</taxon>
        <taxon>Capitellidae</taxon>
        <taxon>Capitella</taxon>
    </lineage>
</organism>
<name>R7TNZ2_CAPTE</name>
<dbReference type="EnsemblMetazoa" id="CapteT197295">
    <property type="protein sequence ID" value="CapteP197295"/>
    <property type="gene ID" value="CapteG197295"/>
</dbReference>
<evidence type="ECO:0000313" key="1">
    <source>
        <dbReference type="EMBL" id="ELT95344.1"/>
    </source>
</evidence>
<reference evidence="1 3" key="2">
    <citation type="journal article" date="2013" name="Nature">
        <title>Insights into bilaterian evolution from three spiralian genomes.</title>
        <authorList>
            <person name="Simakov O."/>
            <person name="Marletaz F."/>
            <person name="Cho S.J."/>
            <person name="Edsinger-Gonzales E."/>
            <person name="Havlak P."/>
            <person name="Hellsten U."/>
            <person name="Kuo D.H."/>
            <person name="Larsson T."/>
            <person name="Lv J."/>
            <person name="Arendt D."/>
            <person name="Savage R."/>
            <person name="Osoegawa K."/>
            <person name="de Jong P."/>
            <person name="Grimwood J."/>
            <person name="Chapman J.A."/>
            <person name="Shapiro H."/>
            <person name="Aerts A."/>
            <person name="Otillar R.P."/>
            <person name="Terry A.Y."/>
            <person name="Boore J.L."/>
            <person name="Grigoriev I.V."/>
            <person name="Lindberg D.R."/>
            <person name="Seaver E.C."/>
            <person name="Weisblat D.A."/>
            <person name="Putnam N.H."/>
            <person name="Rokhsar D.S."/>
        </authorList>
    </citation>
    <scope>NUCLEOTIDE SEQUENCE</scope>
    <source>
        <strain evidence="1 3">I ESC-2004</strain>
    </source>
</reference>
<dbReference type="Proteomes" id="UP000014760">
    <property type="component" value="Unassembled WGS sequence"/>
</dbReference>
<reference evidence="3" key="1">
    <citation type="submission" date="2012-12" db="EMBL/GenBank/DDBJ databases">
        <authorList>
            <person name="Hellsten U."/>
            <person name="Grimwood J."/>
            <person name="Chapman J.A."/>
            <person name="Shapiro H."/>
            <person name="Aerts A."/>
            <person name="Otillar R.P."/>
            <person name="Terry A.Y."/>
            <person name="Boore J.L."/>
            <person name="Simakov O."/>
            <person name="Marletaz F."/>
            <person name="Cho S.-J."/>
            <person name="Edsinger-Gonzales E."/>
            <person name="Havlak P."/>
            <person name="Kuo D.-H."/>
            <person name="Larsson T."/>
            <person name="Lv J."/>
            <person name="Arendt D."/>
            <person name="Savage R."/>
            <person name="Osoegawa K."/>
            <person name="de Jong P."/>
            <person name="Lindberg D.R."/>
            <person name="Seaver E.C."/>
            <person name="Weisblat D.A."/>
            <person name="Putnam N.H."/>
            <person name="Grigoriev I.V."/>
            <person name="Rokhsar D.S."/>
        </authorList>
    </citation>
    <scope>NUCLEOTIDE SEQUENCE</scope>
    <source>
        <strain evidence="3">I ESC-2004</strain>
    </source>
</reference>